<dbReference type="SUPFAM" id="SSF52540">
    <property type="entry name" value="P-loop containing nucleoside triphosphate hydrolases"/>
    <property type="match status" value="2"/>
</dbReference>
<dbReference type="GO" id="GO:0004386">
    <property type="term" value="F:helicase activity"/>
    <property type="evidence" value="ECO:0007669"/>
    <property type="project" value="UniProtKB-KW"/>
</dbReference>
<dbReference type="PROSITE" id="PS51194">
    <property type="entry name" value="HELICASE_CTER"/>
    <property type="match status" value="1"/>
</dbReference>
<gene>
    <name evidence="4" type="ORF">LptCag_1571</name>
</gene>
<keyword evidence="1" id="KW-0378">Hydrolase</keyword>
<accession>A0A094YKV3</accession>
<dbReference type="InterPro" id="IPR001650">
    <property type="entry name" value="Helicase_C-like"/>
</dbReference>
<keyword evidence="4" id="KW-0347">Helicase</keyword>
<evidence type="ECO:0000259" key="2">
    <source>
        <dbReference type="PROSITE" id="PS51192"/>
    </source>
</evidence>
<evidence type="ECO:0000259" key="3">
    <source>
        <dbReference type="PROSITE" id="PS51194"/>
    </source>
</evidence>
<keyword evidence="4" id="KW-0067">ATP-binding</keyword>
<dbReference type="InterPro" id="IPR027417">
    <property type="entry name" value="P-loop_NTPase"/>
</dbReference>
<dbReference type="PANTHER" id="PTHR45766">
    <property type="entry name" value="DNA ANNEALING HELICASE AND ENDONUCLEASE ZRANB3 FAMILY MEMBER"/>
    <property type="match status" value="1"/>
</dbReference>
<dbReference type="PANTHER" id="PTHR45766:SF6">
    <property type="entry name" value="SWI_SNF-RELATED MATRIX-ASSOCIATED ACTIN-DEPENDENT REGULATOR OF CHROMATIN SUBFAMILY A-LIKE PROTEIN 1"/>
    <property type="match status" value="1"/>
</dbReference>
<keyword evidence="4" id="KW-0547">Nucleotide-binding</keyword>
<evidence type="ECO:0000256" key="1">
    <source>
        <dbReference type="ARBA" id="ARBA00022801"/>
    </source>
</evidence>
<evidence type="ECO:0000313" key="5">
    <source>
        <dbReference type="Proteomes" id="UP000029452"/>
    </source>
</evidence>
<dbReference type="Proteomes" id="UP000029452">
    <property type="component" value="Unassembled WGS sequence"/>
</dbReference>
<dbReference type="Pfam" id="PF00271">
    <property type="entry name" value="Helicase_C"/>
    <property type="match status" value="1"/>
</dbReference>
<evidence type="ECO:0000313" key="4">
    <source>
        <dbReference type="EMBL" id="KGA93861.1"/>
    </source>
</evidence>
<reference evidence="4 5" key="1">
    <citation type="submission" date="2014-06" db="EMBL/GenBank/DDBJ databases">
        <title>Draft genome sequence of iron oxidizing acidophile Leptospirillum ferriphilum DSM14647.</title>
        <authorList>
            <person name="Cardenas J.P."/>
            <person name="Lazcano M."/>
            <person name="Ossandon F.J."/>
            <person name="Corbett M."/>
            <person name="Holmes D.S."/>
            <person name="Watkin E."/>
        </authorList>
    </citation>
    <scope>NUCLEOTIDE SEQUENCE [LARGE SCALE GENOMIC DNA]</scope>
    <source>
        <strain evidence="4 5">DSM 14647</strain>
    </source>
</reference>
<dbReference type="EMBL" id="JPGK01000005">
    <property type="protein sequence ID" value="KGA93861.1"/>
    <property type="molecule type" value="Genomic_DNA"/>
</dbReference>
<proteinExistence type="predicted"/>
<dbReference type="OrthoDB" id="9814088at2"/>
<dbReference type="InterPro" id="IPR014001">
    <property type="entry name" value="Helicase_ATP-bd"/>
</dbReference>
<comment type="caution">
    <text evidence="4">The sequence shown here is derived from an EMBL/GenBank/DDBJ whole genome shotgun (WGS) entry which is preliminary data.</text>
</comment>
<name>A0A094YKV3_9BACT</name>
<dbReference type="InterPro" id="IPR049730">
    <property type="entry name" value="SNF2/RAD54-like_C"/>
</dbReference>
<dbReference type="RefSeq" id="WP_052157867.1">
    <property type="nucleotide sequence ID" value="NZ_JPGK01000005.1"/>
</dbReference>
<dbReference type="GO" id="GO:0006281">
    <property type="term" value="P:DNA repair"/>
    <property type="evidence" value="ECO:0007669"/>
    <property type="project" value="TreeGrafter"/>
</dbReference>
<dbReference type="Gene3D" id="3.40.50.10810">
    <property type="entry name" value="Tandem AAA-ATPase domain"/>
    <property type="match status" value="1"/>
</dbReference>
<dbReference type="Pfam" id="PF00176">
    <property type="entry name" value="SNF2-rel_dom"/>
    <property type="match status" value="1"/>
</dbReference>
<dbReference type="Gene3D" id="3.40.50.300">
    <property type="entry name" value="P-loop containing nucleotide triphosphate hydrolases"/>
    <property type="match status" value="1"/>
</dbReference>
<dbReference type="AlphaFoldDB" id="A0A094YKV3"/>
<dbReference type="CDD" id="cd17919">
    <property type="entry name" value="DEXHc_Snf"/>
    <property type="match status" value="1"/>
</dbReference>
<sequence>MLTSEESRGSVIEEGLRGEEVESAPMSFKTFRTDGFRMGIATRWIEDPGVRDSFKSAIRSCQGIWINEIKQWIVPLRATNKLFSRLEEIDKERFPASIAHSMLSEAETEPYAFAQFFEVVVCRTSSGKSLVRSRYDALIASVLRQELFSDWYAGTKSWLSRNGVDSVIERLEKKAGINRENIVVPVDEMNISFVLDSSDGGAQMDAWLGKVKKVEGSGPGVVGKGSAGFMLALTSPLKSVPVASNVLQMAEKKYGLFDFQVEGVKHLLSHSSALLADDMGLGKTRQAIVASILTGGKILVVCPASLKRNWKREIESVDKGTRVQVIETRRDALDFHAKWVVVNYETMDMFVNVKKVPFSTMILDEVHLIKETGSARTQAAFMLGARIPKKMLLTATPIMNRESEIYTLLRLSGHPLGMIDVKEFREAFSRSPETRDRLGTRVREWMLRREKDKVVRLPGKVETVLPVDVEPAMMDEYQTIIRDEGLTALVKVQKLMGIVEKMKIPFVCGWLRKLGEKGKAIVFCNRLDTVKEIGKSLSDADIGWVKLVGETPTHEREQSVRSFQSDPDIQVFVTTYQAGGVGLTLTAAEWVVLAGLPWTPALKGQAEDRANRIGQTKKVRIITPIVAKTVEESVYALLEKKKTIIQEVMGGAGLNKDDIDSILRDGAQC</sequence>
<dbReference type="GO" id="GO:0031297">
    <property type="term" value="P:replication fork processing"/>
    <property type="evidence" value="ECO:0007669"/>
    <property type="project" value="TreeGrafter"/>
</dbReference>
<dbReference type="GO" id="GO:0016787">
    <property type="term" value="F:hydrolase activity"/>
    <property type="evidence" value="ECO:0007669"/>
    <property type="project" value="UniProtKB-KW"/>
</dbReference>
<dbReference type="CDD" id="cd18793">
    <property type="entry name" value="SF2_C_SNF"/>
    <property type="match status" value="1"/>
</dbReference>
<dbReference type="GO" id="GO:0005524">
    <property type="term" value="F:ATP binding"/>
    <property type="evidence" value="ECO:0007669"/>
    <property type="project" value="InterPro"/>
</dbReference>
<dbReference type="SMART" id="SM00487">
    <property type="entry name" value="DEXDc"/>
    <property type="match status" value="1"/>
</dbReference>
<dbReference type="PATRIC" id="fig|178606.4.peg.1577"/>
<protein>
    <submittedName>
        <fullName evidence="4">Helicase-like</fullName>
    </submittedName>
</protein>
<organism evidence="4 5">
    <name type="scientific">Leptospirillum ferriphilum</name>
    <dbReference type="NCBI Taxonomy" id="178606"/>
    <lineage>
        <taxon>Bacteria</taxon>
        <taxon>Pseudomonadati</taxon>
        <taxon>Nitrospirota</taxon>
        <taxon>Nitrospiria</taxon>
        <taxon>Nitrospirales</taxon>
        <taxon>Nitrospiraceae</taxon>
        <taxon>Leptospirillum</taxon>
    </lineage>
</organism>
<feature type="domain" description="Helicase ATP-binding" evidence="2">
    <location>
        <begin position="264"/>
        <end position="415"/>
    </location>
</feature>
<dbReference type="SMART" id="SM00490">
    <property type="entry name" value="HELICc"/>
    <property type="match status" value="1"/>
</dbReference>
<dbReference type="PROSITE" id="PS51192">
    <property type="entry name" value="HELICASE_ATP_BIND_1"/>
    <property type="match status" value="1"/>
</dbReference>
<feature type="domain" description="Helicase C-terminal" evidence="3">
    <location>
        <begin position="491"/>
        <end position="660"/>
    </location>
</feature>
<dbReference type="InterPro" id="IPR000330">
    <property type="entry name" value="SNF2_N"/>
</dbReference>
<dbReference type="InterPro" id="IPR038718">
    <property type="entry name" value="SNF2-like_sf"/>
</dbReference>